<gene>
    <name evidence="2" type="ORF">CH63R_03545</name>
</gene>
<proteinExistence type="predicted"/>
<evidence type="ECO:0000313" key="2">
    <source>
        <dbReference type="EMBL" id="OBR14819.1"/>
    </source>
</evidence>
<dbReference type="KEGG" id="chig:CH63R_03545"/>
<keyword evidence="3" id="KW-1185">Reference proteome</keyword>
<dbReference type="VEuPathDB" id="FungiDB:CH63R_03545"/>
<dbReference type="GeneID" id="28862627"/>
<dbReference type="EMBL" id="LTAN01000002">
    <property type="protein sequence ID" value="OBR14819.1"/>
    <property type="molecule type" value="Genomic_DNA"/>
</dbReference>
<comment type="caution">
    <text evidence="2">The sequence shown here is derived from an EMBL/GenBank/DDBJ whole genome shotgun (WGS) entry which is preliminary data.</text>
</comment>
<sequence length="166" mass="18013">MSIKGLSIENDLPLLFSLMGLINTLLEIPGPRLNHGTDVVLGHREGVAYAPPLPVASHLQQARAARHDVLRDLDDPRGHDPDADPGAEDPHLPGRLRLRCVVRVQEPPMARVRPVVLVGDLGPVVVSVADSIDTRLLTSINPGVVYAHVIVSRGLYMVFQNSLPDE</sequence>
<dbReference type="RefSeq" id="XP_018163336.1">
    <property type="nucleotide sequence ID" value="XM_018298520.1"/>
</dbReference>
<name>A0A1B7YRZ6_COLHI</name>
<dbReference type="Proteomes" id="UP000092177">
    <property type="component" value="Chromosome 2"/>
</dbReference>
<feature type="region of interest" description="Disordered" evidence="1">
    <location>
        <begin position="72"/>
        <end position="92"/>
    </location>
</feature>
<dbReference type="AlphaFoldDB" id="A0A1B7YRZ6"/>
<evidence type="ECO:0000256" key="1">
    <source>
        <dbReference type="SAM" id="MobiDB-lite"/>
    </source>
</evidence>
<evidence type="ECO:0000313" key="3">
    <source>
        <dbReference type="Proteomes" id="UP000092177"/>
    </source>
</evidence>
<reference evidence="3" key="1">
    <citation type="journal article" date="2017" name="BMC Genomics">
        <title>Gapless genome assembly of Colletotrichum higginsianum reveals chromosome structure and association of transposable elements with secondary metabolite gene clusters.</title>
        <authorList>
            <person name="Dallery J.-F."/>
            <person name="Lapalu N."/>
            <person name="Zampounis A."/>
            <person name="Pigne S."/>
            <person name="Luyten I."/>
            <person name="Amselem J."/>
            <person name="Wittenberg A.H.J."/>
            <person name="Zhou S."/>
            <person name="de Queiroz M.V."/>
            <person name="Robin G.P."/>
            <person name="Auger A."/>
            <person name="Hainaut M."/>
            <person name="Henrissat B."/>
            <person name="Kim K.-T."/>
            <person name="Lee Y.-H."/>
            <person name="Lespinet O."/>
            <person name="Schwartz D.C."/>
            <person name="Thon M.R."/>
            <person name="O'Connell R.J."/>
        </authorList>
    </citation>
    <scope>NUCLEOTIDE SEQUENCE [LARGE SCALE GENOMIC DNA]</scope>
    <source>
        <strain evidence="3">IMI 349063</strain>
    </source>
</reference>
<organism evidence="2 3">
    <name type="scientific">Colletotrichum higginsianum (strain IMI 349063)</name>
    <name type="common">Crucifer anthracnose fungus</name>
    <dbReference type="NCBI Taxonomy" id="759273"/>
    <lineage>
        <taxon>Eukaryota</taxon>
        <taxon>Fungi</taxon>
        <taxon>Dikarya</taxon>
        <taxon>Ascomycota</taxon>
        <taxon>Pezizomycotina</taxon>
        <taxon>Sordariomycetes</taxon>
        <taxon>Hypocreomycetidae</taxon>
        <taxon>Glomerellales</taxon>
        <taxon>Glomerellaceae</taxon>
        <taxon>Colletotrichum</taxon>
        <taxon>Colletotrichum destructivum species complex</taxon>
    </lineage>
</organism>
<accession>A0A1B7YRZ6</accession>
<protein>
    <submittedName>
        <fullName evidence="2">Uncharacterized protein</fullName>
    </submittedName>
</protein>